<keyword evidence="11" id="KW-0865">Zymogen</keyword>
<dbReference type="PRINTS" id="PR00615">
    <property type="entry name" value="CCAATSUBUNTA"/>
</dbReference>
<keyword evidence="6" id="KW-0645">Protease</keyword>
<dbReference type="PANTHER" id="PTHR33478">
    <property type="entry name" value="EXTRACELLULAR METALLOPROTEINASE MEP"/>
    <property type="match status" value="1"/>
</dbReference>
<dbReference type="InterPro" id="IPR046364">
    <property type="entry name" value="Exo70_C"/>
</dbReference>
<dbReference type="Gene3D" id="1.10.390.10">
    <property type="entry name" value="Neutral Protease Domain 2"/>
    <property type="match status" value="1"/>
</dbReference>
<dbReference type="SUPFAM" id="SSF55486">
    <property type="entry name" value="Metalloproteases ('zincins'), catalytic domain"/>
    <property type="match status" value="1"/>
</dbReference>
<dbReference type="InterPro" id="IPR027268">
    <property type="entry name" value="Peptidase_M4/M1_CTD_sf"/>
</dbReference>
<feature type="binding site" evidence="13">
    <location>
        <position position="434"/>
    </location>
    <ligand>
        <name>Zn(2+)</name>
        <dbReference type="ChEBI" id="CHEBI:29105"/>
        <note>catalytic</note>
    </ligand>
</feature>
<evidence type="ECO:0000256" key="1">
    <source>
        <dbReference type="ARBA" id="ARBA00004613"/>
    </source>
</evidence>
<dbReference type="GO" id="GO:0005546">
    <property type="term" value="F:phosphatidylinositol-4,5-bisphosphate binding"/>
    <property type="evidence" value="ECO:0007669"/>
    <property type="project" value="InterPro"/>
</dbReference>
<evidence type="ECO:0000256" key="15">
    <source>
        <dbReference type="SAM" id="MobiDB-lite"/>
    </source>
</evidence>
<feature type="binding site" evidence="13">
    <location>
        <position position="405"/>
    </location>
    <ligand>
        <name>Zn(2+)</name>
        <dbReference type="ChEBI" id="CHEBI:29105"/>
        <note>catalytic</note>
    </ligand>
</feature>
<dbReference type="EMBL" id="JABXXO010000013">
    <property type="protein sequence ID" value="KAF7761674.1"/>
    <property type="molecule type" value="Genomic_DNA"/>
</dbReference>
<proteinExistence type="inferred from homology"/>
<dbReference type="CDD" id="cd09596">
    <property type="entry name" value="M36"/>
    <property type="match status" value="1"/>
</dbReference>
<evidence type="ECO:0000259" key="17">
    <source>
        <dbReference type="Pfam" id="PF03081"/>
    </source>
</evidence>
<keyword evidence="14" id="KW-0175">Coiled coil</keyword>
<dbReference type="GO" id="GO:0005615">
    <property type="term" value="C:extracellular space"/>
    <property type="evidence" value="ECO:0007669"/>
    <property type="project" value="InterPro"/>
</dbReference>
<comment type="caution">
    <text evidence="18">The sequence shown here is derived from an EMBL/GenBank/DDBJ whole genome shotgun (WGS) entry which is preliminary data.</text>
</comment>
<dbReference type="GO" id="GO:0008270">
    <property type="term" value="F:zinc ion binding"/>
    <property type="evidence" value="ECO:0007669"/>
    <property type="project" value="InterPro"/>
</dbReference>
<evidence type="ECO:0000256" key="7">
    <source>
        <dbReference type="ARBA" id="ARBA00022723"/>
    </source>
</evidence>
<name>A0A8H7C510_AGABI</name>
<dbReference type="PANTHER" id="PTHR33478:SF1">
    <property type="entry name" value="EXTRACELLULAR METALLOPROTEINASE MEP"/>
    <property type="match status" value="1"/>
</dbReference>
<sequence>MELEFYHPKSSFKRYPIVKNDSIENPNNTSNHFVSEGSGVKESNWRLNESAMAFVSSELGVDVNDVSYHKGWSGSNGKFAFIQQHIGGIPVANAIANVAYKAKYSQVFSFGSSFIDTKAATIASSKPKLDYKTLVPQVESLFNGQLFSSPHDEQQQPKLEYVARPDGSVALTYPMQIRNLATNSGDYLWVQAYVCAQSGNVVAVTDFTAHATYNVVPIHKQNFFDGRELLVDPEDLEASPDGWVTPDPDPTDGVATGNNVAIFVNGSSTLRNRPVSKAIDDPCGTFDNPYDPDSVLDLDNLNATIDNVFYVMNTMHDVAYRYGFTENAGNFQLDNFGKGEEFGGRGQDVNEGDPVGISIHDFSGIDNAFFSTPPDGNPGIARFFFFQLSKTALRDSAFANDVLIHEYTHGITNRMTGGGTGGCLQTLESGGMGEGWSDMMAVWMGQTSERVEDFKIGTYFSDSGLRSRPYSTDETVNPLKYSDVSRLKEVHNIGEVWANTLYNVYADLVEEHGFEQNAQKETESVKGNVVFMHNFMDGLLLQPCNPTMVDARDAILAADNNRYDGAHECTMWRAFARKGLGVGASGDFVDDFSEGGQILVGWDWTIRLVGMSELQPIIPARDDTNPSASSLPAATTHDPIDPPPITDQEVGEYREQDRFLPIANVSRIMKGAVPPTAKIAKDAKECVQECVSEFISFITSEAAEKCQMEKRKTIGGEDILYAMGTLGFENYAETLKIHLAKLRQYQNGGSGGPGGSGTGNGDCEFSGVKLCIHYHYLCAGPCVSKTPIKPVSALVVRDYWSDHGMRYAMLDRSEIELLEQNLNKARQVSKRMISILDSYDTRLAKLEKSILPLYTAAQVLKRRSHNIDKVSLKIDEMSNTQEDLAAEEALILRGPQPNNLKAYKEALDRLNANIAFKAADRDTAETAHLVETGAKKLTQLYTTLVAEGSSGVAPAVPGNARVSTSFPPSLLVNISPLVFFLRALPLPSTHPSHPAAPEILSTLKEAQKGYADMRGNWSVKCLEGQGKRLVTRADTIDAVITGTEFGQWVQSLLVVAEVEYKLLQDLSPLTTATSIASAYGILLAPMLRLFRGVLGQLSALIKKSLQKFNFLALSAYDALLKQQSAWEEILSLRSPEYQDDKSDLREGLQSLRQICLRSFPEFLVDLKLGANDRGSDTSVRLADLTTDTVKYVSRIPQVQAAASSALLALGDGNWKMGEGVQVGKSVKGGDVDEIVILEHFLFDVVMNAINSLTTVSRTRRPIFGSIFLVNNIAYLRRHLLLHPDNTNLPSLLSQPVIDALNSNWRTAKAAYFDTNFTPLMQAITDDPKEKSGKSQAKEKFTRFYDLLDEVVERHRLFKVLDEDKEARSTIADELVMLVVPSLKRFTQKQKEREFSRNPSKYIKQSPEDVEARLRSLYN</sequence>
<gene>
    <name evidence="18" type="ORF">Agabi119p4_9666</name>
</gene>
<dbReference type="GO" id="GO:0006887">
    <property type="term" value="P:exocytosis"/>
    <property type="evidence" value="ECO:0007669"/>
    <property type="project" value="InterPro"/>
</dbReference>
<evidence type="ECO:0000256" key="11">
    <source>
        <dbReference type="ARBA" id="ARBA00023145"/>
    </source>
</evidence>
<keyword evidence="8" id="KW-0378">Hydrolase</keyword>
<comment type="cofactor">
    <cofactor evidence="13">
        <name>Zn(2+)</name>
        <dbReference type="ChEBI" id="CHEBI:29105"/>
    </cofactor>
    <text evidence="13">Binds 1 zinc ion per subunit.</text>
</comment>
<evidence type="ECO:0000256" key="4">
    <source>
        <dbReference type="ARBA" id="ARBA00022448"/>
    </source>
</evidence>
<accession>A0A8H7C510</accession>
<feature type="binding site" evidence="13">
    <location>
        <position position="409"/>
    </location>
    <ligand>
        <name>Zn(2+)</name>
        <dbReference type="ChEBI" id="CHEBI:29105"/>
        <note>catalytic</note>
    </ligand>
</feature>
<dbReference type="Gene3D" id="1.10.20.10">
    <property type="entry name" value="Histone, subunit A"/>
    <property type="match status" value="1"/>
</dbReference>
<organism evidence="18 19">
    <name type="scientific">Agaricus bisporus var. burnettii</name>
    <dbReference type="NCBI Taxonomy" id="192524"/>
    <lineage>
        <taxon>Eukaryota</taxon>
        <taxon>Fungi</taxon>
        <taxon>Dikarya</taxon>
        <taxon>Basidiomycota</taxon>
        <taxon>Agaricomycotina</taxon>
        <taxon>Agaricomycetes</taxon>
        <taxon>Agaricomycetidae</taxon>
        <taxon>Agaricales</taxon>
        <taxon>Agaricineae</taxon>
        <taxon>Agaricaceae</taxon>
        <taxon>Agaricus</taxon>
    </lineage>
</organism>
<evidence type="ECO:0000256" key="14">
    <source>
        <dbReference type="SAM" id="Coils"/>
    </source>
</evidence>
<evidence type="ECO:0000256" key="12">
    <source>
        <dbReference type="PIRSR" id="PIRSR601842-1"/>
    </source>
</evidence>
<evidence type="ECO:0000256" key="5">
    <source>
        <dbReference type="ARBA" id="ARBA00022525"/>
    </source>
</evidence>
<reference evidence="18 19" key="1">
    <citation type="journal article" name="Sci. Rep.">
        <title>Telomere-to-telomere assembled and centromere annotated genomes of the two main subspecies of the button mushroom Agaricus bisporus reveal especially polymorphic chromosome ends.</title>
        <authorList>
            <person name="Sonnenberg A.S.M."/>
            <person name="Sedaghat-Telgerd N."/>
            <person name="Lavrijssen B."/>
            <person name="Ohm R.A."/>
            <person name="Hendrickx P.M."/>
            <person name="Scholtmeijer K."/>
            <person name="Baars J.J.P."/>
            <person name="van Peer A."/>
        </authorList>
    </citation>
    <scope>NUCLEOTIDE SEQUENCE [LARGE SCALE GENOMIC DNA]</scope>
    <source>
        <strain evidence="18 19">H119_p4</strain>
    </source>
</reference>
<evidence type="ECO:0000256" key="8">
    <source>
        <dbReference type="ARBA" id="ARBA00022801"/>
    </source>
</evidence>
<comment type="similarity">
    <text evidence="2">Belongs to the peptidase M36 family.</text>
</comment>
<evidence type="ECO:0000256" key="9">
    <source>
        <dbReference type="ARBA" id="ARBA00022833"/>
    </source>
</evidence>
<dbReference type="InterPro" id="IPR003958">
    <property type="entry name" value="CBFA_NFYB_domain"/>
</dbReference>
<dbReference type="InterPro" id="IPR050371">
    <property type="entry name" value="Fungal_virulence_M36"/>
</dbReference>
<dbReference type="Gene3D" id="1.20.1280.170">
    <property type="entry name" value="Exocyst complex component Exo70"/>
    <property type="match status" value="1"/>
</dbReference>
<evidence type="ECO:0000256" key="2">
    <source>
        <dbReference type="ARBA" id="ARBA00006006"/>
    </source>
</evidence>
<evidence type="ECO:0000256" key="6">
    <source>
        <dbReference type="ARBA" id="ARBA00022670"/>
    </source>
</evidence>
<dbReference type="GO" id="GO:0006508">
    <property type="term" value="P:proteolysis"/>
    <property type="evidence" value="ECO:0007669"/>
    <property type="project" value="UniProtKB-KW"/>
</dbReference>
<dbReference type="Pfam" id="PF03081">
    <property type="entry name" value="Exo70_C"/>
    <property type="match status" value="1"/>
</dbReference>
<dbReference type="Gene3D" id="3.10.170.10">
    <property type="match status" value="1"/>
</dbReference>
<dbReference type="GO" id="GO:0004222">
    <property type="term" value="F:metalloendopeptidase activity"/>
    <property type="evidence" value="ECO:0007669"/>
    <property type="project" value="InterPro"/>
</dbReference>
<keyword evidence="7 13" id="KW-0479">Metal-binding</keyword>
<evidence type="ECO:0000256" key="13">
    <source>
        <dbReference type="PIRSR" id="PIRSR601842-2"/>
    </source>
</evidence>
<feature type="domain" description="Exocyst complex subunit Exo70 C-terminal" evidence="17">
    <location>
        <begin position="1049"/>
        <end position="1414"/>
    </location>
</feature>
<dbReference type="Pfam" id="PF02128">
    <property type="entry name" value="Peptidase_M36"/>
    <property type="match status" value="1"/>
</dbReference>
<dbReference type="SUPFAM" id="SSF47113">
    <property type="entry name" value="Histone-fold"/>
    <property type="match status" value="1"/>
</dbReference>
<comment type="subcellular location">
    <subcellularLocation>
        <location evidence="1">Secreted</location>
    </subcellularLocation>
</comment>
<dbReference type="GO" id="GO:0046982">
    <property type="term" value="F:protein heterodimerization activity"/>
    <property type="evidence" value="ECO:0007669"/>
    <property type="project" value="InterPro"/>
</dbReference>
<dbReference type="SUPFAM" id="SSF74788">
    <property type="entry name" value="Cullin repeat-like"/>
    <property type="match status" value="1"/>
</dbReference>
<evidence type="ECO:0000256" key="10">
    <source>
        <dbReference type="ARBA" id="ARBA00023049"/>
    </source>
</evidence>
<dbReference type="GO" id="GO:0000145">
    <property type="term" value="C:exocyst"/>
    <property type="evidence" value="ECO:0007669"/>
    <property type="project" value="InterPro"/>
</dbReference>
<feature type="region of interest" description="Disordered" evidence="15">
    <location>
        <begin position="619"/>
        <end position="648"/>
    </location>
</feature>
<keyword evidence="4" id="KW-0813">Transport</keyword>
<evidence type="ECO:0000259" key="16">
    <source>
        <dbReference type="Pfam" id="PF00808"/>
    </source>
</evidence>
<dbReference type="InterPro" id="IPR001842">
    <property type="entry name" value="Peptidase_M36"/>
</dbReference>
<keyword evidence="5" id="KW-0964">Secreted</keyword>
<dbReference type="CDD" id="cd22907">
    <property type="entry name" value="HFD_NFYB"/>
    <property type="match status" value="1"/>
</dbReference>
<feature type="domain" description="Transcription factor CBF/NF-Y/archaeal histone" evidence="16">
    <location>
        <begin position="659"/>
        <end position="723"/>
    </location>
</feature>
<evidence type="ECO:0000256" key="3">
    <source>
        <dbReference type="ARBA" id="ARBA00006756"/>
    </source>
</evidence>
<feature type="coiled-coil region" evidence="14">
    <location>
        <begin position="867"/>
        <end position="920"/>
    </location>
</feature>
<keyword evidence="10" id="KW-0482">Metalloprotease</keyword>
<feature type="binding site" evidence="13">
    <location>
        <position position="210"/>
    </location>
    <ligand>
        <name>Zn(2+)</name>
        <dbReference type="ChEBI" id="CHEBI:29105"/>
        <note>catalytic</note>
    </ligand>
</feature>
<evidence type="ECO:0000313" key="18">
    <source>
        <dbReference type="EMBL" id="KAF7761674.1"/>
    </source>
</evidence>
<dbReference type="InterPro" id="IPR016159">
    <property type="entry name" value="Cullin_repeat-like_dom_sf"/>
</dbReference>
<dbReference type="Pfam" id="PF00808">
    <property type="entry name" value="CBFD_NFYB_HMF"/>
    <property type="match status" value="1"/>
</dbReference>
<comment type="similarity">
    <text evidence="3">Belongs to the EXO70 family.</text>
</comment>
<evidence type="ECO:0000313" key="19">
    <source>
        <dbReference type="Proteomes" id="UP000629468"/>
    </source>
</evidence>
<dbReference type="InterPro" id="IPR009072">
    <property type="entry name" value="Histone-fold"/>
</dbReference>
<protein>
    <submittedName>
        <fullName evidence="18">Transcriptional regulator family: Histone-like TF</fullName>
    </submittedName>
</protein>
<feature type="active site" evidence="12">
    <location>
        <position position="406"/>
    </location>
</feature>
<keyword evidence="9 13" id="KW-0862">Zinc</keyword>
<dbReference type="Proteomes" id="UP000629468">
    <property type="component" value="Unassembled WGS sequence"/>
</dbReference>